<organism evidence="1 2">
    <name type="scientific">Platysternon megacephalum</name>
    <name type="common">big-headed turtle</name>
    <dbReference type="NCBI Taxonomy" id="55544"/>
    <lineage>
        <taxon>Eukaryota</taxon>
        <taxon>Metazoa</taxon>
        <taxon>Chordata</taxon>
        <taxon>Craniata</taxon>
        <taxon>Vertebrata</taxon>
        <taxon>Euteleostomi</taxon>
        <taxon>Archelosauria</taxon>
        <taxon>Testudinata</taxon>
        <taxon>Testudines</taxon>
        <taxon>Cryptodira</taxon>
        <taxon>Durocryptodira</taxon>
        <taxon>Testudinoidea</taxon>
        <taxon>Platysternidae</taxon>
        <taxon>Platysternon</taxon>
    </lineage>
</organism>
<dbReference type="Proteomes" id="UP000297703">
    <property type="component" value="Unassembled WGS sequence"/>
</dbReference>
<protein>
    <submittedName>
        <fullName evidence="1">Galactocerebrosidase</fullName>
    </submittedName>
</protein>
<comment type="caution">
    <text evidence="1">The sequence shown here is derived from an EMBL/GenBank/DDBJ whole genome shotgun (WGS) entry which is preliminary data.</text>
</comment>
<name>A0A4D9EZI1_9SAUR</name>
<keyword evidence="2" id="KW-1185">Reference proteome</keyword>
<reference evidence="1 2" key="1">
    <citation type="submission" date="2019-04" db="EMBL/GenBank/DDBJ databases">
        <title>Draft genome of the big-headed turtle Platysternon megacephalum.</title>
        <authorList>
            <person name="Gong S."/>
        </authorList>
    </citation>
    <scope>NUCLEOTIDE SEQUENCE [LARGE SCALE GENOMIC DNA]</scope>
    <source>
        <strain evidence="1">DO16091913</strain>
        <tissue evidence="1">Muscle</tissue>
    </source>
</reference>
<proteinExistence type="predicted"/>
<sequence length="158" mass="16560">MEAIEELALVPCASSQYLRPYRLRYRQVSPGSCGTAGGSCGGRKPRIQLGLVARRSPARKCGLARGGMVPSPRSLLRTCPLVLPAPPSPLAPSPHQRPVRTRSLANLSLPLGSHSAQAPLRPPFLAPAPPADTGLCLCVFGVLPAVSNQEEVGKVGNN</sequence>
<dbReference type="EMBL" id="QXTE01000002">
    <property type="protein sequence ID" value="TFK16037.1"/>
    <property type="molecule type" value="Genomic_DNA"/>
</dbReference>
<dbReference type="AlphaFoldDB" id="A0A4D9EZI1"/>
<reference evidence="1 2" key="2">
    <citation type="submission" date="2019-04" db="EMBL/GenBank/DDBJ databases">
        <title>The genome sequence of big-headed turtle.</title>
        <authorList>
            <person name="Gong S."/>
        </authorList>
    </citation>
    <scope>NUCLEOTIDE SEQUENCE [LARGE SCALE GENOMIC DNA]</scope>
    <source>
        <strain evidence="1">DO16091913</strain>
        <tissue evidence="1">Muscle</tissue>
    </source>
</reference>
<gene>
    <name evidence="1" type="ORF">DR999_PMT00451</name>
</gene>
<accession>A0A4D9EZI1</accession>
<evidence type="ECO:0000313" key="2">
    <source>
        <dbReference type="Proteomes" id="UP000297703"/>
    </source>
</evidence>
<evidence type="ECO:0000313" key="1">
    <source>
        <dbReference type="EMBL" id="TFK16037.1"/>
    </source>
</evidence>